<evidence type="ECO:0000259" key="2">
    <source>
        <dbReference type="Pfam" id="PF23276"/>
    </source>
</evidence>
<accession>A0AAN7YRW4</accession>
<gene>
    <name evidence="3" type="ORF">LTR62_003316</name>
</gene>
<name>A0AAN7YRW4_9PEZI</name>
<dbReference type="GO" id="GO:0005739">
    <property type="term" value="C:mitochondrion"/>
    <property type="evidence" value="ECO:0007669"/>
    <property type="project" value="TreeGrafter"/>
</dbReference>
<organism evidence="3 4">
    <name type="scientific">Meristemomyces frigidus</name>
    <dbReference type="NCBI Taxonomy" id="1508187"/>
    <lineage>
        <taxon>Eukaryota</taxon>
        <taxon>Fungi</taxon>
        <taxon>Dikarya</taxon>
        <taxon>Ascomycota</taxon>
        <taxon>Pezizomycotina</taxon>
        <taxon>Dothideomycetes</taxon>
        <taxon>Dothideomycetidae</taxon>
        <taxon>Mycosphaerellales</taxon>
        <taxon>Teratosphaeriaceae</taxon>
        <taxon>Meristemomyces</taxon>
    </lineage>
</organism>
<dbReference type="EMBL" id="JAVRRL010000022">
    <property type="protein sequence ID" value="KAK5113689.1"/>
    <property type="molecule type" value="Genomic_DNA"/>
</dbReference>
<dbReference type="GO" id="GO:0140053">
    <property type="term" value="P:mitochondrial gene expression"/>
    <property type="evidence" value="ECO:0007669"/>
    <property type="project" value="TreeGrafter"/>
</dbReference>
<protein>
    <recommendedName>
        <fullName evidence="2">Pentatricopeptide repeat-containing protein-mitochondrial domain-containing protein</fullName>
    </recommendedName>
</protein>
<dbReference type="GO" id="GO:0003729">
    <property type="term" value="F:mRNA binding"/>
    <property type="evidence" value="ECO:0007669"/>
    <property type="project" value="TreeGrafter"/>
</dbReference>
<comment type="caution">
    <text evidence="3">The sequence shown here is derived from an EMBL/GenBank/DDBJ whole genome shotgun (WGS) entry which is preliminary data.</text>
</comment>
<reference evidence="3" key="1">
    <citation type="submission" date="2023-08" db="EMBL/GenBank/DDBJ databases">
        <title>Black Yeasts Isolated from many extreme environments.</title>
        <authorList>
            <person name="Coleine C."/>
            <person name="Stajich J.E."/>
            <person name="Selbmann L."/>
        </authorList>
    </citation>
    <scope>NUCLEOTIDE SEQUENCE</scope>
    <source>
        <strain evidence="3">CCFEE 5401</strain>
    </source>
</reference>
<feature type="domain" description="Pentatricopeptide repeat-containing protein-mitochondrial" evidence="2">
    <location>
        <begin position="329"/>
        <end position="464"/>
    </location>
</feature>
<dbReference type="InterPro" id="IPR057027">
    <property type="entry name" value="TPR_mt"/>
</dbReference>
<evidence type="ECO:0000313" key="4">
    <source>
        <dbReference type="Proteomes" id="UP001310890"/>
    </source>
</evidence>
<keyword evidence="1" id="KW-0677">Repeat</keyword>
<dbReference type="Pfam" id="PF23276">
    <property type="entry name" value="TPR_24"/>
    <property type="match status" value="1"/>
</dbReference>
<dbReference type="Gene3D" id="1.25.40.10">
    <property type="entry name" value="Tetratricopeptide repeat domain"/>
    <property type="match status" value="2"/>
</dbReference>
<dbReference type="PANTHER" id="PTHR47938">
    <property type="entry name" value="RESPIRATORY COMPLEX I CHAPERONE (CIA84), PUTATIVE (AFU_ORTHOLOGUE AFUA_2G06020)-RELATED"/>
    <property type="match status" value="1"/>
</dbReference>
<proteinExistence type="predicted"/>
<dbReference type="InterPro" id="IPR011990">
    <property type="entry name" value="TPR-like_helical_dom_sf"/>
</dbReference>
<evidence type="ECO:0000256" key="1">
    <source>
        <dbReference type="ARBA" id="ARBA00022737"/>
    </source>
</evidence>
<dbReference type="PANTHER" id="PTHR47938:SF35">
    <property type="entry name" value="PENTATRICOPEPTIDE REPEAT-CONTAINING PROTEIN 4, MITOCHONDRIAL-RELATED"/>
    <property type="match status" value="1"/>
</dbReference>
<sequence length="690" mass="76816">MSTAKVVIDPLWQCLCPSWAPKSTGRFIESLVTRSRPEIHCRYERRPALVQRRTYSGQAAVYTPLSGTDGRDCGIAHERRRIPKGAERVPRREHARISHDKALEEWVILAKQPTPYLYTKLRTLALNGKTRQTRELVEFIIRERKEKPTLQLYNALILSNISHDDGAAWRVTEYLDEMRQAGLQMDTGTCHAILKVLAVHPDHLLRMDVLEYMRARWLQLSDDAAHDIAAGLLREGSFEAALRRIDEMQGGGVEVRSWLLDMAVYMLSAAGEIGEAYRIMRQRHDAVELNLSRTLWYTLLDASSSHRHHASTAMIWNSQVITGYIRPASGVCSNVLITAAQAGDAVLATDVFSHLSKRGTAFTASHYQLLTDCYLTSNPPDINRALTILTIMALEKIPEPSPAETRSLFLHLRGKPVLTAQAFRSLREMDTSGKKVPIAALNLVIECYVHQRDLPSALNVYKQIHTFRPVAAGAAESTSKHKSGSKARGPYANIETFNLLLRGCRVANPPDESLASFLVSELLALRVKPTALTYDRLILVFVQAGIHALTASAPATQEPDITSATQRKRGRELLDWAFRHLVDMQAVSSTTAPTLDSASDFGHDKAGSSLGWMPRFGTIERLATALATARDERCWDVLQMGEDHKDVVEGWGPKGGWVRRNVEQAWEKAMIVDAVGKVDEAQGTGGTEAR</sequence>
<evidence type="ECO:0000313" key="3">
    <source>
        <dbReference type="EMBL" id="KAK5113689.1"/>
    </source>
</evidence>
<dbReference type="AlphaFoldDB" id="A0AAN7YRW4"/>
<dbReference type="Proteomes" id="UP001310890">
    <property type="component" value="Unassembled WGS sequence"/>
</dbReference>